<dbReference type="InterPro" id="IPR009050">
    <property type="entry name" value="Globin-like_sf"/>
</dbReference>
<evidence type="ECO:0000256" key="4">
    <source>
        <dbReference type="ARBA" id="ARBA00022723"/>
    </source>
</evidence>
<dbReference type="InterPro" id="IPR050532">
    <property type="entry name" value="Globin-like_OT"/>
</dbReference>
<keyword evidence="5" id="KW-0408">Iron</keyword>
<dbReference type="OrthoDB" id="436496at2759"/>
<dbReference type="EMBL" id="CAJFCJ010000011">
    <property type="protein sequence ID" value="CAD5119905.1"/>
    <property type="molecule type" value="Genomic_DNA"/>
</dbReference>
<dbReference type="PANTHER" id="PTHR46458:SF1">
    <property type="entry name" value="GEO09476P1"/>
    <property type="match status" value="1"/>
</dbReference>
<evidence type="ECO:0000256" key="2">
    <source>
        <dbReference type="ARBA" id="ARBA00022617"/>
    </source>
</evidence>
<dbReference type="PANTHER" id="PTHR46458">
    <property type="entry name" value="BLR2807 PROTEIN"/>
    <property type="match status" value="1"/>
</dbReference>
<protein>
    <submittedName>
        <fullName evidence="8">DgyrCDS8485</fullName>
    </submittedName>
</protein>
<proteinExistence type="inferred from homology"/>
<keyword evidence="1 6" id="KW-0813">Transport</keyword>
<dbReference type="InterPro" id="IPR000971">
    <property type="entry name" value="Globin"/>
</dbReference>
<evidence type="ECO:0000256" key="6">
    <source>
        <dbReference type="RuleBase" id="RU000356"/>
    </source>
</evidence>
<comment type="similarity">
    <text evidence="6">Belongs to the globin family.</text>
</comment>
<keyword evidence="4" id="KW-0479">Metal-binding</keyword>
<dbReference type="AlphaFoldDB" id="A0A7I8VW01"/>
<dbReference type="GO" id="GO:0020037">
    <property type="term" value="F:heme binding"/>
    <property type="evidence" value="ECO:0007669"/>
    <property type="project" value="InterPro"/>
</dbReference>
<dbReference type="PRINTS" id="PR00188">
    <property type="entry name" value="PLANTGLOBIN"/>
</dbReference>
<keyword evidence="3 6" id="KW-0561">Oxygen transport</keyword>
<comment type="caution">
    <text evidence="8">The sequence shown here is derived from an EMBL/GenBank/DDBJ whole genome shotgun (WGS) entry which is preliminary data.</text>
</comment>
<dbReference type="PROSITE" id="PS01033">
    <property type="entry name" value="GLOBIN"/>
    <property type="match status" value="1"/>
</dbReference>
<dbReference type="Pfam" id="PF00042">
    <property type="entry name" value="Globin"/>
    <property type="match status" value="1"/>
</dbReference>
<sequence length="191" mass="22017">MGCSATSLIVVPKRTTESANVEVFTERQKILVRKTWKYLSNDLTGYGTMVFLRIFEQHPHVKKLFPSICNDEGETLLKNPLFKGHASRFMQAVGAVVDNLDNLEEALAPLLIGLGRNHINFMGFRSEYFEAFTHAMVHVWKGQLKQRFTDEVKEAWMCVFNFIMQKLQEGYKMALEENGMSEEIQEMSRES</sequence>
<evidence type="ECO:0000313" key="8">
    <source>
        <dbReference type="EMBL" id="CAD5119905.1"/>
    </source>
</evidence>
<feature type="domain" description="Globin" evidence="7">
    <location>
        <begin position="23"/>
        <end position="172"/>
    </location>
</feature>
<gene>
    <name evidence="8" type="ORF">DGYR_LOCUS8081</name>
</gene>
<dbReference type="GO" id="GO:0019825">
    <property type="term" value="F:oxygen binding"/>
    <property type="evidence" value="ECO:0007669"/>
    <property type="project" value="InterPro"/>
</dbReference>
<organism evidence="8 9">
    <name type="scientific">Dimorphilus gyrociliatus</name>
    <dbReference type="NCBI Taxonomy" id="2664684"/>
    <lineage>
        <taxon>Eukaryota</taxon>
        <taxon>Metazoa</taxon>
        <taxon>Spiralia</taxon>
        <taxon>Lophotrochozoa</taxon>
        <taxon>Annelida</taxon>
        <taxon>Polychaeta</taxon>
        <taxon>Polychaeta incertae sedis</taxon>
        <taxon>Dinophilidae</taxon>
        <taxon>Dimorphilus</taxon>
    </lineage>
</organism>
<dbReference type="SUPFAM" id="SSF46458">
    <property type="entry name" value="Globin-like"/>
    <property type="match status" value="1"/>
</dbReference>
<evidence type="ECO:0000313" key="9">
    <source>
        <dbReference type="Proteomes" id="UP000549394"/>
    </source>
</evidence>
<name>A0A7I8VW01_9ANNE</name>
<dbReference type="CDD" id="cd01040">
    <property type="entry name" value="Mb-like"/>
    <property type="match status" value="1"/>
</dbReference>
<reference evidence="8 9" key="1">
    <citation type="submission" date="2020-08" db="EMBL/GenBank/DDBJ databases">
        <authorList>
            <person name="Hejnol A."/>
        </authorList>
    </citation>
    <scope>NUCLEOTIDE SEQUENCE [LARGE SCALE GENOMIC DNA]</scope>
</reference>
<keyword evidence="2 6" id="KW-0349">Heme</keyword>
<dbReference type="Gene3D" id="1.10.490.10">
    <property type="entry name" value="Globins"/>
    <property type="match status" value="1"/>
</dbReference>
<dbReference type="InterPro" id="IPR012292">
    <property type="entry name" value="Globin/Proto"/>
</dbReference>
<evidence type="ECO:0000259" key="7">
    <source>
        <dbReference type="PROSITE" id="PS01033"/>
    </source>
</evidence>
<keyword evidence="9" id="KW-1185">Reference proteome</keyword>
<dbReference type="Proteomes" id="UP000549394">
    <property type="component" value="Unassembled WGS sequence"/>
</dbReference>
<accession>A0A7I8VW01</accession>
<dbReference type="InterPro" id="IPR044399">
    <property type="entry name" value="Mb-like_M"/>
</dbReference>
<evidence type="ECO:0000256" key="1">
    <source>
        <dbReference type="ARBA" id="ARBA00022448"/>
    </source>
</evidence>
<dbReference type="GO" id="GO:0046872">
    <property type="term" value="F:metal ion binding"/>
    <property type="evidence" value="ECO:0007669"/>
    <property type="project" value="UniProtKB-KW"/>
</dbReference>
<evidence type="ECO:0000256" key="3">
    <source>
        <dbReference type="ARBA" id="ARBA00022621"/>
    </source>
</evidence>
<dbReference type="GO" id="GO:0005344">
    <property type="term" value="F:oxygen carrier activity"/>
    <property type="evidence" value="ECO:0007669"/>
    <property type="project" value="UniProtKB-KW"/>
</dbReference>
<evidence type="ECO:0000256" key="5">
    <source>
        <dbReference type="ARBA" id="ARBA00023004"/>
    </source>
</evidence>